<protein>
    <submittedName>
        <fullName evidence="1">Uncharacterized protein</fullName>
    </submittedName>
</protein>
<comment type="caution">
    <text evidence="1">The sequence shown here is derived from an EMBL/GenBank/DDBJ whole genome shotgun (WGS) entry which is preliminary data.</text>
</comment>
<feature type="non-terminal residue" evidence="1">
    <location>
        <position position="1"/>
    </location>
</feature>
<gene>
    <name evidence="1" type="ORF">HaLaN_27183</name>
</gene>
<feature type="non-terminal residue" evidence="1">
    <location>
        <position position="85"/>
    </location>
</feature>
<evidence type="ECO:0000313" key="1">
    <source>
        <dbReference type="EMBL" id="GFH28653.1"/>
    </source>
</evidence>
<dbReference type="Proteomes" id="UP000485058">
    <property type="component" value="Unassembled WGS sequence"/>
</dbReference>
<evidence type="ECO:0000313" key="2">
    <source>
        <dbReference type="Proteomes" id="UP000485058"/>
    </source>
</evidence>
<dbReference type="AlphaFoldDB" id="A0A6A0A882"/>
<reference evidence="1 2" key="1">
    <citation type="submission" date="2020-02" db="EMBL/GenBank/DDBJ databases">
        <title>Draft genome sequence of Haematococcus lacustris strain NIES-144.</title>
        <authorList>
            <person name="Morimoto D."/>
            <person name="Nakagawa S."/>
            <person name="Yoshida T."/>
            <person name="Sawayama S."/>
        </authorList>
    </citation>
    <scope>NUCLEOTIDE SEQUENCE [LARGE SCALE GENOMIC DNA]</scope>
    <source>
        <strain evidence="1 2">NIES-144</strain>
    </source>
</reference>
<keyword evidence="2" id="KW-1185">Reference proteome</keyword>
<organism evidence="1 2">
    <name type="scientific">Haematococcus lacustris</name>
    <name type="common">Green alga</name>
    <name type="synonym">Haematococcus pluvialis</name>
    <dbReference type="NCBI Taxonomy" id="44745"/>
    <lineage>
        <taxon>Eukaryota</taxon>
        <taxon>Viridiplantae</taxon>
        <taxon>Chlorophyta</taxon>
        <taxon>core chlorophytes</taxon>
        <taxon>Chlorophyceae</taxon>
        <taxon>CS clade</taxon>
        <taxon>Chlamydomonadales</taxon>
        <taxon>Haematococcaceae</taxon>
        <taxon>Haematococcus</taxon>
    </lineage>
</organism>
<dbReference type="EMBL" id="BLLF01003978">
    <property type="protein sequence ID" value="GFH28653.1"/>
    <property type="molecule type" value="Genomic_DNA"/>
</dbReference>
<accession>A0A6A0A882</accession>
<sequence>MPRSRASFVTAQGQMAECLGAQPVLSLHSDRMPRSQAILSLHSDRVCQGAEPPMSLDSDRIWLMTQTANIEVNDMKSTFQVAPQT</sequence>
<name>A0A6A0A882_HAELA</name>
<proteinExistence type="predicted"/>